<evidence type="ECO:0000256" key="7">
    <source>
        <dbReference type="ARBA" id="ARBA00022723"/>
    </source>
</evidence>
<dbReference type="Proteomes" id="UP000792457">
    <property type="component" value="Unassembled WGS sequence"/>
</dbReference>
<comment type="function">
    <text evidence="2">May be involved in the metabolism of insect hormones and in the breakdown of synthetic insecticides.</text>
</comment>
<dbReference type="InterPro" id="IPR050182">
    <property type="entry name" value="Cytochrome_P450_fam2"/>
</dbReference>
<evidence type="ECO:0000256" key="13">
    <source>
        <dbReference type="ARBA" id="ARBA00023136"/>
    </source>
</evidence>
<evidence type="ECO:0000256" key="15">
    <source>
        <dbReference type="RuleBase" id="RU000461"/>
    </source>
</evidence>
<dbReference type="EMBL" id="KZ310703">
    <property type="protein sequence ID" value="KAG8240025.1"/>
    <property type="molecule type" value="Genomic_DNA"/>
</dbReference>
<keyword evidence="8" id="KW-0256">Endoplasmic reticulum</keyword>
<evidence type="ECO:0000256" key="1">
    <source>
        <dbReference type="ARBA" id="ARBA00001971"/>
    </source>
</evidence>
<dbReference type="GO" id="GO:0006082">
    <property type="term" value="P:organic acid metabolic process"/>
    <property type="evidence" value="ECO:0007669"/>
    <property type="project" value="TreeGrafter"/>
</dbReference>
<dbReference type="GO" id="GO:0008395">
    <property type="term" value="F:steroid hydroxylase activity"/>
    <property type="evidence" value="ECO:0007669"/>
    <property type="project" value="TreeGrafter"/>
</dbReference>
<keyword evidence="6 14" id="KW-0349">Heme</keyword>
<dbReference type="PRINTS" id="PR00385">
    <property type="entry name" value="P450"/>
</dbReference>
<comment type="similarity">
    <text evidence="5 15">Belongs to the cytochrome P450 family.</text>
</comment>
<dbReference type="PRINTS" id="PR00463">
    <property type="entry name" value="EP450I"/>
</dbReference>
<comment type="subcellular location">
    <subcellularLocation>
        <location evidence="4">Endoplasmic reticulum membrane</location>
        <topology evidence="4">Peripheral membrane protein</topology>
    </subcellularLocation>
    <subcellularLocation>
        <location evidence="3">Microsome membrane</location>
        <topology evidence="3">Peripheral membrane protein</topology>
    </subcellularLocation>
</comment>
<dbReference type="SUPFAM" id="SSF48264">
    <property type="entry name" value="Cytochrome P450"/>
    <property type="match status" value="1"/>
</dbReference>
<evidence type="ECO:0000256" key="2">
    <source>
        <dbReference type="ARBA" id="ARBA00003690"/>
    </source>
</evidence>
<dbReference type="AlphaFoldDB" id="A0A8K0KS81"/>
<evidence type="ECO:0000313" key="17">
    <source>
        <dbReference type="Proteomes" id="UP000792457"/>
    </source>
</evidence>
<keyword evidence="17" id="KW-1185">Reference proteome</keyword>
<evidence type="ECO:0000256" key="6">
    <source>
        <dbReference type="ARBA" id="ARBA00022617"/>
    </source>
</evidence>
<keyword evidence="12 15" id="KW-0503">Monooxygenase</keyword>
<keyword evidence="10 15" id="KW-0560">Oxidoreductase</keyword>
<gene>
    <name evidence="16" type="ORF">J437_LFUL016411</name>
</gene>
<reference evidence="16" key="2">
    <citation type="submission" date="2017-10" db="EMBL/GenBank/DDBJ databases">
        <title>Ladona fulva Genome sequencing and assembly.</title>
        <authorList>
            <person name="Murali S."/>
            <person name="Richards S."/>
            <person name="Bandaranaike D."/>
            <person name="Bellair M."/>
            <person name="Blankenburg K."/>
            <person name="Chao H."/>
            <person name="Dinh H."/>
            <person name="Doddapaneni H."/>
            <person name="Dugan-Rocha S."/>
            <person name="Elkadiri S."/>
            <person name="Gnanaolivu R."/>
            <person name="Hernandez B."/>
            <person name="Skinner E."/>
            <person name="Javaid M."/>
            <person name="Lee S."/>
            <person name="Li M."/>
            <person name="Ming W."/>
            <person name="Munidasa M."/>
            <person name="Muniz J."/>
            <person name="Nguyen L."/>
            <person name="Hughes D."/>
            <person name="Osuji N."/>
            <person name="Pu L.-L."/>
            <person name="Puazo M."/>
            <person name="Qu C."/>
            <person name="Quiroz J."/>
            <person name="Raj R."/>
            <person name="Weissenberger G."/>
            <person name="Xin Y."/>
            <person name="Zou X."/>
            <person name="Han Y."/>
            <person name="Worley K."/>
            <person name="Muzny D."/>
            <person name="Gibbs R."/>
        </authorList>
    </citation>
    <scope>NUCLEOTIDE SEQUENCE</scope>
    <source>
        <strain evidence="16">Sampled in the wild</strain>
    </source>
</reference>
<dbReference type="InterPro" id="IPR002401">
    <property type="entry name" value="Cyt_P450_E_grp-I"/>
</dbReference>
<keyword evidence="11 14" id="KW-0408">Iron</keyword>
<name>A0A8K0KS81_LADFU</name>
<evidence type="ECO:0000256" key="14">
    <source>
        <dbReference type="PIRSR" id="PIRSR602401-1"/>
    </source>
</evidence>
<protein>
    <recommendedName>
        <fullName evidence="18">Cytochrome P450</fullName>
    </recommendedName>
</protein>
<dbReference type="FunFam" id="1.10.630.10:FF:000238">
    <property type="entry name" value="Cytochrome P450 2A6"/>
    <property type="match status" value="1"/>
</dbReference>
<dbReference type="GO" id="GO:0005789">
    <property type="term" value="C:endoplasmic reticulum membrane"/>
    <property type="evidence" value="ECO:0007669"/>
    <property type="project" value="UniProtKB-SubCell"/>
</dbReference>
<dbReference type="GO" id="GO:0005506">
    <property type="term" value="F:iron ion binding"/>
    <property type="evidence" value="ECO:0007669"/>
    <property type="project" value="InterPro"/>
</dbReference>
<reference evidence="16" key="1">
    <citation type="submission" date="2013-04" db="EMBL/GenBank/DDBJ databases">
        <authorList>
            <person name="Qu J."/>
            <person name="Murali S.C."/>
            <person name="Bandaranaike D."/>
            <person name="Bellair M."/>
            <person name="Blankenburg K."/>
            <person name="Chao H."/>
            <person name="Dinh H."/>
            <person name="Doddapaneni H."/>
            <person name="Downs B."/>
            <person name="Dugan-Rocha S."/>
            <person name="Elkadiri S."/>
            <person name="Gnanaolivu R.D."/>
            <person name="Hernandez B."/>
            <person name="Javaid M."/>
            <person name="Jayaseelan J.C."/>
            <person name="Lee S."/>
            <person name="Li M."/>
            <person name="Ming W."/>
            <person name="Munidasa M."/>
            <person name="Muniz J."/>
            <person name="Nguyen L."/>
            <person name="Ongeri F."/>
            <person name="Osuji N."/>
            <person name="Pu L.-L."/>
            <person name="Puazo M."/>
            <person name="Qu C."/>
            <person name="Quiroz J."/>
            <person name="Raj R."/>
            <person name="Weissenberger G."/>
            <person name="Xin Y."/>
            <person name="Zou X."/>
            <person name="Han Y."/>
            <person name="Richards S."/>
            <person name="Worley K."/>
            <person name="Muzny D."/>
            <person name="Gibbs R."/>
        </authorList>
    </citation>
    <scope>NUCLEOTIDE SEQUENCE</scope>
    <source>
        <strain evidence="16">Sampled in the wild</strain>
    </source>
</reference>
<accession>A0A8K0KS81</accession>
<organism evidence="16 17">
    <name type="scientific">Ladona fulva</name>
    <name type="common">Scarce chaser dragonfly</name>
    <name type="synonym">Libellula fulva</name>
    <dbReference type="NCBI Taxonomy" id="123851"/>
    <lineage>
        <taxon>Eukaryota</taxon>
        <taxon>Metazoa</taxon>
        <taxon>Ecdysozoa</taxon>
        <taxon>Arthropoda</taxon>
        <taxon>Hexapoda</taxon>
        <taxon>Insecta</taxon>
        <taxon>Pterygota</taxon>
        <taxon>Palaeoptera</taxon>
        <taxon>Odonata</taxon>
        <taxon>Epiprocta</taxon>
        <taxon>Anisoptera</taxon>
        <taxon>Libelluloidea</taxon>
        <taxon>Libellulidae</taxon>
        <taxon>Ladona</taxon>
    </lineage>
</organism>
<dbReference type="InterPro" id="IPR036396">
    <property type="entry name" value="Cyt_P450_sf"/>
</dbReference>
<comment type="caution">
    <text evidence="16">The sequence shown here is derived from an EMBL/GenBank/DDBJ whole genome shotgun (WGS) entry which is preliminary data.</text>
</comment>
<dbReference type="PROSITE" id="PS00086">
    <property type="entry name" value="CYTOCHROME_P450"/>
    <property type="match status" value="1"/>
</dbReference>
<dbReference type="GO" id="GO:0006805">
    <property type="term" value="P:xenobiotic metabolic process"/>
    <property type="evidence" value="ECO:0007669"/>
    <property type="project" value="TreeGrafter"/>
</dbReference>
<evidence type="ECO:0000256" key="3">
    <source>
        <dbReference type="ARBA" id="ARBA00004174"/>
    </source>
</evidence>
<dbReference type="GO" id="GO:0020037">
    <property type="term" value="F:heme binding"/>
    <property type="evidence" value="ECO:0007669"/>
    <property type="project" value="InterPro"/>
</dbReference>
<evidence type="ECO:0000256" key="11">
    <source>
        <dbReference type="ARBA" id="ARBA00023004"/>
    </source>
</evidence>
<evidence type="ECO:0000256" key="12">
    <source>
        <dbReference type="ARBA" id="ARBA00023033"/>
    </source>
</evidence>
<feature type="binding site" description="axial binding residue" evidence="14">
    <location>
        <position position="462"/>
    </location>
    <ligand>
        <name>heme</name>
        <dbReference type="ChEBI" id="CHEBI:30413"/>
    </ligand>
    <ligandPart>
        <name>Fe</name>
        <dbReference type="ChEBI" id="CHEBI:18248"/>
    </ligandPart>
</feature>
<dbReference type="PANTHER" id="PTHR24300">
    <property type="entry name" value="CYTOCHROME P450 508A4-RELATED"/>
    <property type="match status" value="1"/>
</dbReference>
<dbReference type="CDD" id="cd20651">
    <property type="entry name" value="CYP15A1-like"/>
    <property type="match status" value="1"/>
</dbReference>
<keyword evidence="13" id="KW-0472">Membrane</keyword>
<dbReference type="GO" id="GO:0016712">
    <property type="term" value="F:oxidoreductase activity, acting on paired donors, with incorporation or reduction of molecular oxygen, reduced flavin or flavoprotein as one donor, and incorporation of one atom of oxygen"/>
    <property type="evidence" value="ECO:0007669"/>
    <property type="project" value="TreeGrafter"/>
</dbReference>
<keyword evidence="7 14" id="KW-0479">Metal-binding</keyword>
<evidence type="ECO:0000256" key="4">
    <source>
        <dbReference type="ARBA" id="ARBA00004406"/>
    </source>
</evidence>
<dbReference type="OrthoDB" id="1055148at2759"/>
<dbReference type="Pfam" id="PF00067">
    <property type="entry name" value="p450"/>
    <property type="match status" value="2"/>
</dbReference>
<dbReference type="InterPro" id="IPR001128">
    <property type="entry name" value="Cyt_P450"/>
</dbReference>
<keyword evidence="9" id="KW-0492">Microsome</keyword>
<evidence type="ECO:0000256" key="5">
    <source>
        <dbReference type="ARBA" id="ARBA00010617"/>
    </source>
</evidence>
<evidence type="ECO:0008006" key="18">
    <source>
        <dbReference type="Google" id="ProtNLM"/>
    </source>
</evidence>
<comment type="cofactor">
    <cofactor evidence="1 14">
        <name>heme</name>
        <dbReference type="ChEBI" id="CHEBI:30413"/>
    </cofactor>
</comment>
<dbReference type="Gene3D" id="1.10.630.10">
    <property type="entry name" value="Cytochrome P450"/>
    <property type="match status" value="1"/>
</dbReference>
<evidence type="ECO:0000256" key="10">
    <source>
        <dbReference type="ARBA" id="ARBA00023002"/>
    </source>
</evidence>
<sequence length="519" mass="59356">MTHNIHLEYNVFCYAGPPWLPIAGCLPYIAWKCREKNQTVNVTFTSLAKEYATQILGIKVGKDRLIVLCSYEAAREVLSREEFDGRPTGVFFDTRTWGIRRGVIVVDGPLWHEQRRFILRHLKDFGFARRSMEDFVQKEVTELIKYFMKSTKGEQNQLTRTPSGGAVSVTVESMDADEMSKKNDGSLVWLHDAFGVSVLNTIWSMMAGVRYDPEDSELRELQAILSSLFVFISASGCAFSHFPLLRYIAPGASGYNQFIGVHQRIWKFIHREIGKHKETYQSGKIRDLMDVYLAQMEEDEREGKENTYFDDDQLVAICMDLFMAGSETTAKSLAFLFLYITTHPEVQKKLHAEIDAVTGGDRMPTLEDRSRMPYTEAVILEGLRLFASKTFGLAHRALSDAWLQGHFIPKDTMILINYESFLCDKEKWTDPEEFRPERFVDASGKVNIPSYYLPFGLGKRRCMGESMAKSNIFLFMTGLLQEYQFSIPEGEAITAQEKLITSGITPGVLPYRARIKIRR</sequence>
<dbReference type="PANTHER" id="PTHR24300:SF376">
    <property type="entry name" value="CYTOCHROME P450 15A1"/>
    <property type="match status" value="1"/>
</dbReference>
<evidence type="ECO:0000256" key="9">
    <source>
        <dbReference type="ARBA" id="ARBA00022848"/>
    </source>
</evidence>
<evidence type="ECO:0000256" key="8">
    <source>
        <dbReference type="ARBA" id="ARBA00022824"/>
    </source>
</evidence>
<dbReference type="InterPro" id="IPR017972">
    <property type="entry name" value="Cyt_P450_CS"/>
</dbReference>
<evidence type="ECO:0000313" key="16">
    <source>
        <dbReference type="EMBL" id="KAG8240025.1"/>
    </source>
</evidence>
<proteinExistence type="inferred from homology"/>